<dbReference type="InterPro" id="IPR001537">
    <property type="entry name" value="SpoU_MeTrfase"/>
</dbReference>
<dbReference type="PANTHER" id="PTHR43191">
    <property type="entry name" value="RRNA METHYLTRANSFERASE 3"/>
    <property type="match status" value="1"/>
</dbReference>
<feature type="domain" description="tRNA/rRNA methyltransferase SpoU type" evidence="4">
    <location>
        <begin position="101"/>
        <end position="235"/>
    </location>
</feature>
<gene>
    <name evidence="6" type="ORF">ACCQ41_05985</name>
</gene>
<dbReference type="InterPro" id="IPR029028">
    <property type="entry name" value="Alpha/beta_knot_MTases"/>
</dbReference>
<dbReference type="InterPro" id="IPR029064">
    <property type="entry name" value="Ribosomal_eL30-like_sf"/>
</dbReference>
<evidence type="ECO:0000259" key="5">
    <source>
        <dbReference type="Pfam" id="PF22435"/>
    </source>
</evidence>
<keyword evidence="2 6" id="KW-0489">Methyltransferase</keyword>
<dbReference type="InterPro" id="IPR051259">
    <property type="entry name" value="rRNA_Methyltransferase"/>
</dbReference>
<comment type="similarity">
    <text evidence="1">Belongs to the class IV-like SAM-binding methyltransferase superfamily. RNA methyltransferase TrmH family.</text>
</comment>
<keyword evidence="7" id="KW-1185">Reference proteome</keyword>
<sequence>MVINSTSNQKYKYISKLKNKKYRDIEDKFIIESRKLVEEAISSADVDFIFLSESKKDYQTNLEKIIFDDKLFNKLSNLKSPDGFAAVVKKKKENEISSKRVLLLDGLNDPGNMGTIIRSAEAFGFNDILLGPNTVDIYNEKTLRASMGSIFRLNIKQTSYEDLDLLKKSYKLVAADMSGYDINKCKIEDDIVLVIGNEANGLSDTIRSMTDIYVKIPMKGQIESLNAAIAASILMNNLSL</sequence>
<accession>A0ABW9MAJ3</accession>
<dbReference type="GO" id="GO:0008168">
    <property type="term" value="F:methyltransferase activity"/>
    <property type="evidence" value="ECO:0007669"/>
    <property type="project" value="UniProtKB-KW"/>
</dbReference>
<dbReference type="CDD" id="cd18095">
    <property type="entry name" value="SpoU-like_rRNA-MTase"/>
    <property type="match status" value="1"/>
</dbReference>
<comment type="caution">
    <text evidence="6">The sequence shown here is derived from an EMBL/GenBank/DDBJ whole genome shotgun (WGS) entry which is preliminary data.</text>
</comment>
<dbReference type="SUPFAM" id="SSF75217">
    <property type="entry name" value="alpha/beta knot"/>
    <property type="match status" value="1"/>
</dbReference>
<evidence type="ECO:0000256" key="1">
    <source>
        <dbReference type="ARBA" id="ARBA00007228"/>
    </source>
</evidence>
<dbReference type="GO" id="GO:0032259">
    <property type="term" value="P:methylation"/>
    <property type="evidence" value="ECO:0007669"/>
    <property type="project" value="UniProtKB-KW"/>
</dbReference>
<keyword evidence="3" id="KW-0808">Transferase</keyword>
<dbReference type="Pfam" id="PF22435">
    <property type="entry name" value="MRM3-like_sub_bind"/>
    <property type="match status" value="1"/>
</dbReference>
<dbReference type="RefSeq" id="WP_410031466.1">
    <property type="nucleotide sequence ID" value="NZ_JBGMEI010000006.1"/>
</dbReference>
<dbReference type="InterPro" id="IPR029026">
    <property type="entry name" value="tRNA_m1G_MTases_N"/>
</dbReference>
<dbReference type="EMBL" id="JBGMEI010000006">
    <property type="protein sequence ID" value="MFO3665791.1"/>
    <property type="molecule type" value="Genomic_DNA"/>
</dbReference>
<proteinExistence type="inferred from homology"/>
<evidence type="ECO:0000313" key="6">
    <source>
        <dbReference type="EMBL" id="MFO3665791.1"/>
    </source>
</evidence>
<dbReference type="PANTHER" id="PTHR43191:SF2">
    <property type="entry name" value="RRNA METHYLTRANSFERASE 3, MITOCHONDRIAL"/>
    <property type="match status" value="1"/>
</dbReference>
<organism evidence="6 7">
    <name type="scientific">Anaerococcus martiniensis</name>
    <dbReference type="NCBI Taxonomy" id="3115615"/>
    <lineage>
        <taxon>Bacteria</taxon>
        <taxon>Bacillati</taxon>
        <taxon>Bacillota</taxon>
        <taxon>Tissierellia</taxon>
        <taxon>Tissierellales</taxon>
        <taxon>Peptoniphilaceae</taxon>
        <taxon>Anaerococcus</taxon>
    </lineage>
</organism>
<evidence type="ECO:0000256" key="2">
    <source>
        <dbReference type="ARBA" id="ARBA00022603"/>
    </source>
</evidence>
<dbReference type="InterPro" id="IPR053888">
    <property type="entry name" value="MRM3-like_sub_bind"/>
</dbReference>
<dbReference type="SUPFAM" id="SSF55315">
    <property type="entry name" value="L30e-like"/>
    <property type="match status" value="1"/>
</dbReference>
<dbReference type="Pfam" id="PF00588">
    <property type="entry name" value="SpoU_methylase"/>
    <property type="match status" value="1"/>
</dbReference>
<evidence type="ECO:0000256" key="3">
    <source>
        <dbReference type="ARBA" id="ARBA00022679"/>
    </source>
</evidence>
<reference evidence="6 7" key="1">
    <citation type="journal article" date="2025" name="Anaerobe">
        <title>Description of Anaerococcus kampingiae sp. nov., Anaerococcus groningensis sp. nov., Anaerococcus martiniensis sp. nov., and Anaerococcus cruorum sp. nov., isolated from human clinical specimens.</title>
        <authorList>
            <person name="Boiten K.E."/>
            <person name="Meijer J."/>
            <person name="van Wezel E.M."/>
            <person name="Veloo A.C.M."/>
        </authorList>
    </citation>
    <scope>NUCLEOTIDE SEQUENCE [LARGE SCALE GENOMIC DNA]</scope>
    <source>
        <strain evidence="6 7">ENR0831</strain>
    </source>
</reference>
<feature type="domain" description="MRM3-like substrate binding" evidence="5">
    <location>
        <begin position="8"/>
        <end position="86"/>
    </location>
</feature>
<protein>
    <submittedName>
        <fullName evidence="6">TrmH family RNA methyltransferase</fullName>
    </submittedName>
</protein>
<dbReference type="Gene3D" id="3.40.1280.10">
    <property type="match status" value="1"/>
</dbReference>
<dbReference type="Proteomes" id="UP001637996">
    <property type="component" value="Unassembled WGS sequence"/>
</dbReference>
<dbReference type="Gene3D" id="3.30.1330.30">
    <property type="match status" value="1"/>
</dbReference>
<evidence type="ECO:0000259" key="4">
    <source>
        <dbReference type="Pfam" id="PF00588"/>
    </source>
</evidence>
<evidence type="ECO:0000313" key="7">
    <source>
        <dbReference type="Proteomes" id="UP001637996"/>
    </source>
</evidence>
<name>A0ABW9MAJ3_9FIRM</name>